<name>A0A7X0G2K4_9ACTN</name>
<dbReference type="Gene3D" id="2.30.110.10">
    <property type="entry name" value="Electron Transport, Fmn-binding Protein, Chain A"/>
    <property type="match status" value="1"/>
</dbReference>
<comment type="caution">
    <text evidence="2">The sequence shown here is derived from an EMBL/GenBank/DDBJ whole genome shotgun (WGS) entry which is preliminary data.</text>
</comment>
<dbReference type="Pfam" id="PF04075">
    <property type="entry name" value="F420H2_quin_red"/>
    <property type="match status" value="1"/>
</dbReference>
<evidence type="ECO:0000256" key="1">
    <source>
        <dbReference type="SAM" id="MobiDB-lite"/>
    </source>
</evidence>
<proteinExistence type="predicted"/>
<evidence type="ECO:0000313" key="3">
    <source>
        <dbReference type="Proteomes" id="UP000546324"/>
    </source>
</evidence>
<dbReference type="EMBL" id="JACHMQ010000001">
    <property type="protein sequence ID" value="MBB6398263.1"/>
    <property type="molecule type" value="Genomic_DNA"/>
</dbReference>
<sequence length="108" mass="11912">MAQNQQVKARKSGKPGSVSRWLQRTMNARITRKIRRGRAKFMGMDVLVLNTVRRRSGQPRETPVSWFPDGDDAWLVVASGGGAVPVTPPRPPLTPTCCVRIPYGDGVL</sequence>
<keyword evidence="3" id="KW-1185">Reference proteome</keyword>
<reference evidence="2 3" key="1">
    <citation type="submission" date="2020-08" db="EMBL/GenBank/DDBJ databases">
        <title>Sequencing the genomes of 1000 actinobacteria strains.</title>
        <authorList>
            <person name="Klenk H.-P."/>
        </authorList>
    </citation>
    <scope>NUCLEOTIDE SEQUENCE [LARGE SCALE GENOMIC DNA]</scope>
    <source>
        <strain evidence="2 3">DSM 43675</strain>
    </source>
</reference>
<dbReference type="Proteomes" id="UP000546324">
    <property type="component" value="Unassembled WGS sequence"/>
</dbReference>
<evidence type="ECO:0000313" key="2">
    <source>
        <dbReference type="EMBL" id="MBB6398263.1"/>
    </source>
</evidence>
<dbReference type="AlphaFoldDB" id="A0A7X0G2K4"/>
<accession>A0A7X0G2K4</accession>
<dbReference type="InterPro" id="IPR004378">
    <property type="entry name" value="F420H2_quin_Rdtase"/>
</dbReference>
<gene>
    <name evidence="2" type="ORF">BKA00_005177</name>
</gene>
<dbReference type="GO" id="GO:0016491">
    <property type="term" value="F:oxidoreductase activity"/>
    <property type="evidence" value="ECO:0007669"/>
    <property type="project" value="InterPro"/>
</dbReference>
<protein>
    <submittedName>
        <fullName evidence="2">Uncharacterized protein</fullName>
    </submittedName>
</protein>
<dbReference type="RefSeq" id="WP_185029061.1">
    <property type="nucleotide sequence ID" value="NZ_JACHMQ010000001.1"/>
</dbReference>
<dbReference type="InterPro" id="IPR012349">
    <property type="entry name" value="Split_barrel_FMN-bd"/>
</dbReference>
<feature type="region of interest" description="Disordered" evidence="1">
    <location>
        <begin position="1"/>
        <end position="20"/>
    </location>
</feature>
<organism evidence="2 3">
    <name type="scientific">Actinomadura coerulea</name>
    <dbReference type="NCBI Taxonomy" id="46159"/>
    <lineage>
        <taxon>Bacteria</taxon>
        <taxon>Bacillati</taxon>
        <taxon>Actinomycetota</taxon>
        <taxon>Actinomycetes</taxon>
        <taxon>Streptosporangiales</taxon>
        <taxon>Thermomonosporaceae</taxon>
        <taxon>Actinomadura</taxon>
    </lineage>
</organism>